<dbReference type="GO" id="GO:0061630">
    <property type="term" value="F:ubiquitin protein ligase activity"/>
    <property type="evidence" value="ECO:0007669"/>
    <property type="project" value="TreeGrafter"/>
</dbReference>
<feature type="compositionally biased region" description="Basic residues" evidence="3">
    <location>
        <begin position="37"/>
        <end position="46"/>
    </location>
</feature>
<dbReference type="Proteomes" id="UP000054270">
    <property type="component" value="Unassembled WGS sequence"/>
</dbReference>
<evidence type="ECO:0000313" key="6">
    <source>
        <dbReference type="Proteomes" id="UP000054270"/>
    </source>
</evidence>
<proteinExistence type="predicted"/>
<dbReference type="PROSITE" id="PS51015">
    <property type="entry name" value="YDG"/>
    <property type="match status" value="1"/>
</dbReference>
<dbReference type="FunFam" id="2.30.280.10:FF:000005">
    <property type="entry name" value="E3 ubiquitin-protein ligase UHRF1"/>
    <property type="match status" value="1"/>
</dbReference>
<keyword evidence="1 2" id="KW-0539">Nucleus</keyword>
<dbReference type="GO" id="GO:0005634">
    <property type="term" value="C:nucleus"/>
    <property type="evidence" value="ECO:0007669"/>
    <property type="project" value="UniProtKB-SubCell"/>
</dbReference>
<dbReference type="SUPFAM" id="SSF88697">
    <property type="entry name" value="PUA domain-like"/>
    <property type="match status" value="1"/>
</dbReference>
<dbReference type="InterPro" id="IPR036987">
    <property type="entry name" value="SRA-YDG_sf"/>
</dbReference>
<dbReference type="GO" id="GO:0016567">
    <property type="term" value="P:protein ubiquitination"/>
    <property type="evidence" value="ECO:0007669"/>
    <property type="project" value="TreeGrafter"/>
</dbReference>
<evidence type="ECO:0000256" key="2">
    <source>
        <dbReference type="PROSITE-ProRule" id="PRU00358"/>
    </source>
</evidence>
<evidence type="ECO:0000256" key="3">
    <source>
        <dbReference type="SAM" id="MobiDB-lite"/>
    </source>
</evidence>
<dbReference type="Gene3D" id="2.30.280.10">
    <property type="entry name" value="SRA-YDG"/>
    <property type="match status" value="1"/>
</dbReference>
<dbReference type="InterPro" id="IPR015947">
    <property type="entry name" value="PUA-like_sf"/>
</dbReference>
<reference evidence="6" key="1">
    <citation type="submission" date="2014-04" db="EMBL/GenBank/DDBJ databases">
        <title>Evolutionary Origins and Diversification of the Mycorrhizal Mutualists.</title>
        <authorList>
            <consortium name="DOE Joint Genome Institute"/>
            <consortium name="Mycorrhizal Genomics Consortium"/>
            <person name="Kohler A."/>
            <person name="Kuo A."/>
            <person name="Nagy L.G."/>
            <person name="Floudas D."/>
            <person name="Copeland A."/>
            <person name="Barry K.W."/>
            <person name="Cichocki N."/>
            <person name="Veneault-Fourrey C."/>
            <person name="LaButti K."/>
            <person name="Lindquist E.A."/>
            <person name="Lipzen A."/>
            <person name="Lundell T."/>
            <person name="Morin E."/>
            <person name="Murat C."/>
            <person name="Riley R."/>
            <person name="Ohm R."/>
            <person name="Sun H."/>
            <person name="Tunlid A."/>
            <person name="Henrissat B."/>
            <person name="Grigoriev I.V."/>
            <person name="Hibbett D.S."/>
            <person name="Martin F."/>
        </authorList>
    </citation>
    <scope>NUCLEOTIDE SEQUENCE [LARGE SCALE GENOMIC DNA]</scope>
    <source>
        <strain evidence="6">FD-334 SS-4</strain>
    </source>
</reference>
<accession>A0A0D2PEN5</accession>
<dbReference type="GO" id="GO:0044027">
    <property type="term" value="P:negative regulation of gene expression via chromosomal CpG island methylation"/>
    <property type="evidence" value="ECO:0007669"/>
    <property type="project" value="TreeGrafter"/>
</dbReference>
<gene>
    <name evidence="5" type="ORF">HYPSUDRAFT_32591</name>
</gene>
<name>A0A0D2PEN5_HYPSF</name>
<feature type="compositionally biased region" description="Basic and acidic residues" evidence="3">
    <location>
        <begin position="27"/>
        <end position="36"/>
    </location>
</feature>
<dbReference type="Pfam" id="PF02182">
    <property type="entry name" value="SAD_SRA"/>
    <property type="match status" value="1"/>
</dbReference>
<feature type="compositionally biased region" description="Acidic residues" evidence="3">
    <location>
        <begin position="335"/>
        <end position="360"/>
    </location>
</feature>
<dbReference type="PANTHER" id="PTHR14140">
    <property type="entry name" value="E3 UBIQUITIN-PROTEIN LIGASE UHRF-RELATED"/>
    <property type="match status" value="1"/>
</dbReference>
<feature type="region of interest" description="Disordered" evidence="3">
    <location>
        <begin position="22"/>
        <end position="133"/>
    </location>
</feature>
<dbReference type="STRING" id="945553.A0A0D2PEN5"/>
<dbReference type="OrthoDB" id="2270193at2759"/>
<feature type="compositionally biased region" description="Basic and acidic residues" evidence="3">
    <location>
        <begin position="118"/>
        <end position="129"/>
    </location>
</feature>
<dbReference type="PANTHER" id="PTHR14140:SF27">
    <property type="entry name" value="OS04G0289800 PROTEIN"/>
    <property type="match status" value="1"/>
</dbReference>
<sequence>MSDYEKRKQENIKKNQALLASLGFDKPTLEPKEKIIKKAPAAKKRKVSEDTSDESPAPREVKAPRATLADSAPESGVRRSSRNAGKTVDYKNEIVDRTPVPVAYSSGVKGTENTGPMGREDGKRTHDPKTYGSIPGVEVGTWWEQRRGCSADAIHAPWVGGISGGKQGAYSVALSGGYDDDVDLGYAFTYTGSGGRDLKGTKQNPKNLRTAPQSSDQTFENNFNKMLKRSCETKKPVRVIRGYKLRSPYAPSEGFRYDGLYTVERAWLEKGLNPKGYLVCKYAFKRLPGQPALPVRSAASEAEASEDTADEDEQSAEEEVEETKDAEDAVKDEDQTTGEEVEDIEDAEEMVEDEDQTIGEEVEKAEDAE</sequence>
<feature type="domain" description="YDG" evidence="4">
    <location>
        <begin position="132"/>
        <end position="286"/>
    </location>
</feature>
<feature type="compositionally biased region" description="Polar residues" evidence="3">
    <location>
        <begin position="201"/>
        <end position="218"/>
    </location>
</feature>
<evidence type="ECO:0000256" key="1">
    <source>
        <dbReference type="ARBA" id="ARBA00023242"/>
    </source>
</evidence>
<dbReference type="OMA" id="WFETRME"/>
<protein>
    <recommendedName>
        <fullName evidence="4">YDG domain-containing protein</fullName>
    </recommendedName>
</protein>
<comment type="subcellular location">
    <subcellularLocation>
        <location evidence="2">Nucleus</location>
    </subcellularLocation>
</comment>
<evidence type="ECO:0000259" key="4">
    <source>
        <dbReference type="PROSITE" id="PS51015"/>
    </source>
</evidence>
<dbReference type="EMBL" id="KN817519">
    <property type="protein sequence ID" value="KJA29209.1"/>
    <property type="molecule type" value="Genomic_DNA"/>
</dbReference>
<feature type="region of interest" description="Disordered" evidence="3">
    <location>
        <begin position="197"/>
        <end position="218"/>
    </location>
</feature>
<dbReference type="AlphaFoldDB" id="A0A0D2PEN5"/>
<dbReference type="InterPro" id="IPR045134">
    <property type="entry name" value="UHRF1/2-like"/>
</dbReference>
<organism evidence="5 6">
    <name type="scientific">Hypholoma sublateritium (strain FD-334 SS-4)</name>
    <dbReference type="NCBI Taxonomy" id="945553"/>
    <lineage>
        <taxon>Eukaryota</taxon>
        <taxon>Fungi</taxon>
        <taxon>Dikarya</taxon>
        <taxon>Basidiomycota</taxon>
        <taxon>Agaricomycotina</taxon>
        <taxon>Agaricomycetes</taxon>
        <taxon>Agaricomycetidae</taxon>
        <taxon>Agaricales</taxon>
        <taxon>Agaricineae</taxon>
        <taxon>Strophariaceae</taxon>
        <taxon>Hypholoma</taxon>
    </lineage>
</organism>
<keyword evidence="6" id="KW-1185">Reference proteome</keyword>
<dbReference type="InterPro" id="IPR003105">
    <property type="entry name" value="SRA_YDG"/>
</dbReference>
<feature type="region of interest" description="Disordered" evidence="3">
    <location>
        <begin position="295"/>
        <end position="369"/>
    </location>
</feature>
<evidence type="ECO:0000313" key="5">
    <source>
        <dbReference type="EMBL" id="KJA29209.1"/>
    </source>
</evidence>
<dbReference type="SMART" id="SM00466">
    <property type="entry name" value="SRA"/>
    <property type="match status" value="1"/>
</dbReference>
<feature type="compositionally biased region" description="Acidic residues" evidence="3">
    <location>
        <begin position="303"/>
        <end position="325"/>
    </location>
</feature>